<evidence type="ECO:0000256" key="9">
    <source>
        <dbReference type="ARBA" id="ARBA00022519"/>
    </source>
</evidence>
<accession>A0A1W7A0N0</accession>
<evidence type="ECO:0000256" key="1">
    <source>
        <dbReference type="ARBA" id="ARBA00000958"/>
    </source>
</evidence>
<keyword evidence="8 19" id="KW-0444">Lipid biosynthesis</keyword>
<keyword evidence="9 19" id="KW-0997">Cell inner membrane</keyword>
<keyword evidence="12" id="KW-1133">Transmembrane helix</keyword>
<dbReference type="PIRSF" id="PIRSF000851">
    <property type="entry name" value="PcS"/>
    <property type="match status" value="1"/>
</dbReference>
<proteinExistence type="inferred from homology"/>
<dbReference type="GO" id="GO:0008654">
    <property type="term" value="P:phospholipid biosynthetic process"/>
    <property type="evidence" value="ECO:0007669"/>
    <property type="project" value="UniProtKB-KW"/>
</dbReference>
<evidence type="ECO:0000256" key="3">
    <source>
        <dbReference type="ARBA" id="ARBA00004429"/>
    </source>
</evidence>
<evidence type="ECO:0000256" key="12">
    <source>
        <dbReference type="ARBA" id="ARBA00022989"/>
    </source>
</evidence>
<evidence type="ECO:0000256" key="2">
    <source>
        <dbReference type="ARBA" id="ARBA00001936"/>
    </source>
</evidence>
<dbReference type="GO" id="GO:0050520">
    <property type="term" value="F:phosphatidylcholine synthase activity"/>
    <property type="evidence" value="ECO:0007669"/>
    <property type="project" value="UniProtKB-EC"/>
</dbReference>
<comment type="catalytic activity">
    <reaction evidence="1 19">
        <text>a CDP-1,2-diacyl-sn-glycerol + choline = a 1,2-diacyl-sn-glycero-3-phosphocholine + CMP + H(+)</text>
        <dbReference type="Rhea" id="RHEA:14597"/>
        <dbReference type="ChEBI" id="CHEBI:15354"/>
        <dbReference type="ChEBI" id="CHEBI:15378"/>
        <dbReference type="ChEBI" id="CHEBI:57643"/>
        <dbReference type="ChEBI" id="CHEBI:58332"/>
        <dbReference type="ChEBI" id="CHEBI:60377"/>
        <dbReference type="EC" id="2.7.8.24"/>
    </reaction>
</comment>
<dbReference type="RefSeq" id="WP_157699718.1">
    <property type="nucleotide sequence ID" value="NZ_CP021112.1"/>
</dbReference>
<keyword evidence="10 19" id="KW-0808">Transferase</keyword>
<reference evidence="20 21" key="1">
    <citation type="submission" date="2017-05" db="EMBL/GenBank/DDBJ databases">
        <title>Full genome sequence of Pseudorhodoplanes sinuspersici.</title>
        <authorList>
            <person name="Dastgheib S.M.M."/>
            <person name="Shavandi M."/>
            <person name="Tirandaz H."/>
        </authorList>
    </citation>
    <scope>NUCLEOTIDE SEQUENCE [LARGE SCALE GENOMIC DNA]</scope>
    <source>
        <strain evidence="20 21">RIPI110</strain>
    </source>
</reference>
<dbReference type="EMBL" id="CP021112">
    <property type="protein sequence ID" value="ARQ03154.1"/>
    <property type="molecule type" value="Genomic_DNA"/>
</dbReference>
<dbReference type="AlphaFoldDB" id="A0A1W7A0N0"/>
<dbReference type="Proteomes" id="UP000194137">
    <property type="component" value="Chromosome"/>
</dbReference>
<dbReference type="Gene3D" id="1.20.120.1760">
    <property type="match status" value="1"/>
</dbReference>
<dbReference type="STRING" id="1235591.CAK95_23520"/>
<evidence type="ECO:0000256" key="13">
    <source>
        <dbReference type="ARBA" id="ARBA00023098"/>
    </source>
</evidence>
<evidence type="ECO:0000256" key="18">
    <source>
        <dbReference type="ARBA" id="ARBA00033321"/>
    </source>
</evidence>
<dbReference type="EC" id="2.7.8.24" evidence="5 19"/>
<keyword evidence="14 19" id="KW-0472">Membrane</keyword>
<evidence type="ECO:0000256" key="8">
    <source>
        <dbReference type="ARBA" id="ARBA00022516"/>
    </source>
</evidence>
<keyword evidence="11" id="KW-0812">Transmembrane</keyword>
<dbReference type="GO" id="GO:0005886">
    <property type="term" value="C:plasma membrane"/>
    <property type="evidence" value="ECO:0007669"/>
    <property type="project" value="UniProtKB-SubCell"/>
</dbReference>
<organism evidence="20 21">
    <name type="scientific">Pseudorhodoplanes sinuspersici</name>
    <dbReference type="NCBI Taxonomy" id="1235591"/>
    <lineage>
        <taxon>Bacteria</taxon>
        <taxon>Pseudomonadati</taxon>
        <taxon>Pseudomonadota</taxon>
        <taxon>Alphaproteobacteria</taxon>
        <taxon>Hyphomicrobiales</taxon>
        <taxon>Pseudorhodoplanes</taxon>
    </lineage>
</organism>
<evidence type="ECO:0000313" key="21">
    <source>
        <dbReference type="Proteomes" id="UP000194137"/>
    </source>
</evidence>
<evidence type="ECO:0000256" key="7">
    <source>
        <dbReference type="ARBA" id="ARBA00022475"/>
    </source>
</evidence>
<evidence type="ECO:0000256" key="5">
    <source>
        <dbReference type="ARBA" id="ARBA00013195"/>
    </source>
</evidence>
<evidence type="ECO:0000256" key="19">
    <source>
        <dbReference type="PIRNR" id="PIRNR000851"/>
    </source>
</evidence>
<protein>
    <recommendedName>
        <fullName evidence="6 19">Phosphatidylcholine synthase</fullName>
        <shortName evidence="19">PC synthase</shortName>
        <shortName evidence="19">PCS</shortName>
        <ecNumber evidence="5 19">2.7.8.24</ecNumber>
    </recommendedName>
    <alternativeName>
        <fullName evidence="18 19">CDP-diglyceride-choline O-phosphatidyltransferase</fullName>
    </alternativeName>
</protein>
<comment type="function">
    <text evidence="19">Condenses choline with CDP-diglyceride to produce phosphatidylcholine and CMP.</text>
</comment>
<name>A0A1W7A0N0_9HYPH</name>
<dbReference type="InterPro" id="IPR026027">
    <property type="entry name" value="PcS"/>
</dbReference>
<keyword evidence="7 19" id="KW-1003">Cell membrane</keyword>
<evidence type="ECO:0000256" key="16">
    <source>
        <dbReference type="ARBA" id="ARBA00023211"/>
    </source>
</evidence>
<comment type="similarity">
    <text evidence="4 19">Belongs to the CDP-alcohol phosphatidyltransferase class-I family.</text>
</comment>
<dbReference type="InterPro" id="IPR043130">
    <property type="entry name" value="CDP-OH_PTrfase_TM_dom"/>
</dbReference>
<gene>
    <name evidence="20" type="ORF">CAK95_23520</name>
</gene>
<evidence type="ECO:0000256" key="6">
    <source>
        <dbReference type="ARBA" id="ARBA00015623"/>
    </source>
</evidence>
<keyword evidence="17 19" id="KW-1208">Phospholipid metabolism</keyword>
<dbReference type="OrthoDB" id="350520at2"/>
<evidence type="ECO:0000256" key="15">
    <source>
        <dbReference type="ARBA" id="ARBA00023209"/>
    </source>
</evidence>
<comment type="cofactor">
    <cofactor evidence="2 19">
        <name>Mn(2+)</name>
        <dbReference type="ChEBI" id="CHEBI:29035"/>
    </cofactor>
</comment>
<evidence type="ECO:0000256" key="11">
    <source>
        <dbReference type="ARBA" id="ARBA00022692"/>
    </source>
</evidence>
<evidence type="ECO:0000256" key="4">
    <source>
        <dbReference type="ARBA" id="ARBA00010441"/>
    </source>
</evidence>
<keyword evidence="15 19" id="KW-0594">Phospholipid biosynthesis</keyword>
<sequence>MHDANDSANRPIDRVAPMRPFLVHIFTACGAGCALLALLAAARADWVTMFVWLAIALLIDGVDGTLARHFRVAERLPRWSGNALDLVVDFTTYVFVPAFAFATGGLLPSPVAVPLAIAIVVTSALYFADQQMKTADNYFRGFPALWNAAAFHLFILKLPDWVAAAIVATLVCLTFMPLRVLHPFRVTQLRVVNLAVMALWCVLGAYALVAALDPGTIIAWSLAALAVYFLTIGLATADD</sequence>
<evidence type="ECO:0000256" key="14">
    <source>
        <dbReference type="ARBA" id="ARBA00023136"/>
    </source>
</evidence>
<keyword evidence="16 19" id="KW-0464">Manganese</keyword>
<keyword evidence="13 19" id="KW-0443">Lipid metabolism</keyword>
<evidence type="ECO:0000256" key="10">
    <source>
        <dbReference type="ARBA" id="ARBA00022679"/>
    </source>
</evidence>
<comment type="subcellular location">
    <subcellularLocation>
        <location evidence="3 19">Cell inner membrane</location>
        <topology evidence="3 19">Multi-pass membrane protein</topology>
    </subcellularLocation>
</comment>
<keyword evidence="21" id="KW-1185">Reference proteome</keyword>
<evidence type="ECO:0000313" key="20">
    <source>
        <dbReference type="EMBL" id="ARQ03154.1"/>
    </source>
</evidence>
<dbReference type="KEGG" id="psin:CAK95_23520"/>
<evidence type="ECO:0000256" key="17">
    <source>
        <dbReference type="ARBA" id="ARBA00023264"/>
    </source>
</evidence>